<dbReference type="InterPro" id="IPR012495">
    <property type="entry name" value="TadE-like_dom"/>
</dbReference>
<evidence type="ECO:0000313" key="6">
    <source>
        <dbReference type="Proteomes" id="UP000822331"/>
    </source>
</evidence>
<dbReference type="Pfam" id="PF07811">
    <property type="entry name" value="TadE"/>
    <property type="match status" value="1"/>
</dbReference>
<evidence type="ECO:0000259" key="2">
    <source>
        <dbReference type="Pfam" id="PF07811"/>
    </source>
</evidence>
<reference evidence="4" key="2">
    <citation type="submission" date="2020-02" db="EMBL/GenBank/DDBJ databases">
        <title>Unexpected conservation and global transmission of agrobacterial virulence plasmids.</title>
        <authorList>
            <person name="Weisberg A.J."/>
            <person name="Davis E.W. II"/>
            <person name="Tabima J.R."/>
            <person name="Belcher M.S."/>
            <person name="Miller M."/>
            <person name="Kuo C.-H."/>
            <person name="Loper J.E."/>
            <person name="Grunwald N.J."/>
            <person name="Putnam M.L."/>
            <person name="Chang J.H."/>
        </authorList>
    </citation>
    <scope>NUCLEOTIDE SEQUENCE</scope>
    <source>
        <strain evidence="4">W2/73</strain>
    </source>
</reference>
<dbReference type="Proteomes" id="UP000663912">
    <property type="component" value="Chromosome 1"/>
</dbReference>
<dbReference type="KEGG" id="arui:G6M88_08670"/>
<evidence type="ECO:0000313" key="4">
    <source>
        <dbReference type="EMBL" id="QTG00466.1"/>
    </source>
</evidence>
<reference evidence="3 6" key="1">
    <citation type="journal article" date="2020" name="Science">
        <title>Unexpected conservation and global transmission of agrobacterial virulence plasmids.</title>
        <authorList>
            <person name="Weisberg A.J."/>
            <person name="Davis E.W. 2nd"/>
            <person name="Tabima J."/>
            <person name="Belcher M.S."/>
            <person name="Miller M."/>
            <person name="Kuo C.H."/>
            <person name="Loper J.E."/>
            <person name="Grunwald N.J."/>
            <person name="Putnam M.L."/>
            <person name="Chang J.H."/>
        </authorList>
    </citation>
    <scope>NUCLEOTIDE SEQUENCE [LARGE SCALE GENOMIC DNA]</scope>
    <source>
        <strain evidence="3 6">A19/93</strain>
    </source>
</reference>
<feature type="transmembrane region" description="Helical" evidence="1">
    <location>
        <begin position="33"/>
        <end position="52"/>
    </location>
</feature>
<protein>
    <submittedName>
        <fullName evidence="4">Pilus assembly protein</fullName>
    </submittedName>
</protein>
<sequence length="205" mass="23245">MLSRHEDCKSAMQALSPKLLLARRFARSREGAAAIEFAILALPYFLVVFAIIETFLAMMGEQLVTNATDRLARQLRTGQISSTISQEDFRKLFCAEVSILITCSTDEIKKPEKLYIDLRSFNTFADIPKTIPLTPNGQFFDLDTSTFKFSPGGPSTINMLRVYYRWQVVADIVRPYLTNIRPKDGSMPSHFLIVATDAFRNEAYQ</sequence>
<dbReference type="Proteomes" id="UP000822331">
    <property type="component" value="Unassembled WGS sequence"/>
</dbReference>
<evidence type="ECO:0000313" key="5">
    <source>
        <dbReference type="Proteomes" id="UP000663912"/>
    </source>
</evidence>
<feature type="domain" description="TadE-like" evidence="2">
    <location>
        <begin position="31"/>
        <end position="73"/>
    </location>
</feature>
<evidence type="ECO:0000256" key="1">
    <source>
        <dbReference type="SAM" id="Phobius"/>
    </source>
</evidence>
<keyword evidence="1" id="KW-1133">Transmembrane helix</keyword>
<proteinExistence type="predicted"/>
<dbReference type="AlphaFoldDB" id="A0AAE7R300"/>
<gene>
    <name evidence="3" type="ORF">G6L72_00855</name>
    <name evidence="4" type="ORF">G6M88_08670</name>
</gene>
<dbReference type="EMBL" id="JAAMCP010000001">
    <property type="protein sequence ID" value="NTF35264.1"/>
    <property type="molecule type" value="Genomic_DNA"/>
</dbReference>
<keyword evidence="6" id="KW-1185">Reference proteome</keyword>
<name>A0AAE7R300_9HYPH</name>
<keyword evidence="1" id="KW-0812">Transmembrane</keyword>
<accession>A0AAE7R300</accession>
<keyword evidence="1" id="KW-0472">Membrane</keyword>
<dbReference type="EMBL" id="CP049206">
    <property type="protein sequence ID" value="QTG00466.1"/>
    <property type="molecule type" value="Genomic_DNA"/>
</dbReference>
<evidence type="ECO:0000313" key="3">
    <source>
        <dbReference type="EMBL" id="NTF35264.1"/>
    </source>
</evidence>
<organism evidence="4 5">
    <name type="scientific">Agrobacterium rubi</name>
    <dbReference type="NCBI Taxonomy" id="28099"/>
    <lineage>
        <taxon>Bacteria</taxon>
        <taxon>Pseudomonadati</taxon>
        <taxon>Pseudomonadota</taxon>
        <taxon>Alphaproteobacteria</taxon>
        <taxon>Hyphomicrobiales</taxon>
        <taxon>Rhizobiaceae</taxon>
        <taxon>Rhizobium/Agrobacterium group</taxon>
        <taxon>Agrobacterium</taxon>
    </lineage>
</organism>